<proteinExistence type="predicted"/>
<name>A0A4S2KT93_9HYME</name>
<keyword evidence="3" id="KW-1185">Reference proteome</keyword>
<feature type="region of interest" description="Disordered" evidence="1">
    <location>
        <begin position="305"/>
        <end position="332"/>
    </location>
</feature>
<comment type="caution">
    <text evidence="2">The sequence shown here is derived from an EMBL/GenBank/DDBJ whole genome shotgun (WGS) entry which is preliminary data.</text>
</comment>
<feature type="compositionally biased region" description="Polar residues" evidence="1">
    <location>
        <begin position="393"/>
        <end position="402"/>
    </location>
</feature>
<dbReference type="AlphaFoldDB" id="A0A4S2KT93"/>
<feature type="region of interest" description="Disordered" evidence="1">
    <location>
        <begin position="484"/>
        <end position="504"/>
    </location>
</feature>
<gene>
    <name evidence="2" type="ORF">DBV15_03126</name>
</gene>
<organism evidence="2 3">
    <name type="scientific">Temnothorax longispinosus</name>
    <dbReference type="NCBI Taxonomy" id="300112"/>
    <lineage>
        <taxon>Eukaryota</taxon>
        <taxon>Metazoa</taxon>
        <taxon>Ecdysozoa</taxon>
        <taxon>Arthropoda</taxon>
        <taxon>Hexapoda</taxon>
        <taxon>Insecta</taxon>
        <taxon>Pterygota</taxon>
        <taxon>Neoptera</taxon>
        <taxon>Endopterygota</taxon>
        <taxon>Hymenoptera</taxon>
        <taxon>Apocrita</taxon>
        <taxon>Aculeata</taxon>
        <taxon>Formicoidea</taxon>
        <taxon>Formicidae</taxon>
        <taxon>Myrmicinae</taxon>
        <taxon>Temnothorax</taxon>
    </lineage>
</organism>
<protein>
    <submittedName>
        <fullName evidence="2">Uncharacterized protein</fullName>
    </submittedName>
</protein>
<sequence>MRERDLVSRLVTATLSDGNGLSSFDVFEPGFTVESYVIYSLSHSFVRSFVRRIYEAKEYPALNSRGMADAKLRARTRNAKKKRKETTNTEKEGNCGSWRCVKKIPLRGESTSQRASRMRDCWMQQWRGETSGLKLLVQPHYRCNGTTCAAMPQRYTKCNADRQLVEQRSVTLRSDASANRPRCVSRRSLSREDANLGETMREEKRITYYCASARCTIPPNITAHYCCIDECTGGDDVFNRAVRRGLSPLVRFVFSASYGEISQRNCREPKRRRDCHVSSPAARVGIVEKPLRSRNFSRRRSLRETKELEKEREEVEEANAEDDGVLPRKRPRDAPRLNRRKFISRRRCIFPEIGTRQDGWRARVDAIEKLPSLVVTPVHSRLRMQEQAKQTDDVWSTCSGPSTRPRGGAEPSHFRGPQGSAPASAGGSPLLFAIIIVIMRILRRGVLIDRVQRRGVAGDGQAVAFIFADAEQMLGIKTTYPGLNRKSVASPSGETPEPTGAQYPLPDTEQCVCGNVYEFQSKRNV</sequence>
<dbReference type="Proteomes" id="UP000310200">
    <property type="component" value="Unassembled WGS sequence"/>
</dbReference>
<evidence type="ECO:0000313" key="3">
    <source>
        <dbReference type="Proteomes" id="UP000310200"/>
    </source>
</evidence>
<accession>A0A4S2KT93</accession>
<evidence type="ECO:0000313" key="2">
    <source>
        <dbReference type="EMBL" id="TGZ51237.1"/>
    </source>
</evidence>
<feature type="compositionally biased region" description="Acidic residues" evidence="1">
    <location>
        <begin position="314"/>
        <end position="324"/>
    </location>
</feature>
<feature type="region of interest" description="Disordered" evidence="1">
    <location>
        <begin position="385"/>
        <end position="424"/>
    </location>
</feature>
<evidence type="ECO:0000256" key="1">
    <source>
        <dbReference type="SAM" id="MobiDB-lite"/>
    </source>
</evidence>
<reference evidence="2 3" key="1">
    <citation type="journal article" date="2019" name="Philos. Trans. R. Soc. Lond., B, Biol. Sci.">
        <title>Ant behaviour and brain gene expression of defending hosts depend on the ecological success of the intruding social parasite.</title>
        <authorList>
            <person name="Kaur R."/>
            <person name="Stoldt M."/>
            <person name="Jongepier E."/>
            <person name="Feldmeyer B."/>
            <person name="Menzel F."/>
            <person name="Bornberg-Bauer E."/>
            <person name="Foitzik S."/>
        </authorList>
    </citation>
    <scope>NUCLEOTIDE SEQUENCE [LARGE SCALE GENOMIC DNA]</scope>
    <source>
        <tissue evidence="2">Whole body</tissue>
    </source>
</reference>
<dbReference type="EMBL" id="QBLH01001744">
    <property type="protein sequence ID" value="TGZ51237.1"/>
    <property type="molecule type" value="Genomic_DNA"/>
</dbReference>